<reference evidence="4" key="1">
    <citation type="journal article" date="2019" name="Int. J. Syst. Evol. Microbiol.">
        <title>The Global Catalogue of Microorganisms (GCM) 10K type strain sequencing project: providing services to taxonomists for standard genome sequencing and annotation.</title>
        <authorList>
            <consortium name="The Broad Institute Genomics Platform"/>
            <consortium name="The Broad Institute Genome Sequencing Center for Infectious Disease"/>
            <person name="Wu L."/>
            <person name="Ma J."/>
        </authorList>
    </citation>
    <scope>NUCLEOTIDE SEQUENCE [LARGE SCALE GENOMIC DNA]</scope>
    <source>
        <strain evidence="4">DFY41</strain>
    </source>
</reference>
<evidence type="ECO:0008006" key="5">
    <source>
        <dbReference type="Google" id="ProtNLM"/>
    </source>
</evidence>
<gene>
    <name evidence="3" type="ORF">ACFPGP_16535</name>
</gene>
<comment type="caution">
    <text evidence="3">The sequence shown here is derived from an EMBL/GenBank/DDBJ whole genome shotgun (WGS) entry which is preliminary data.</text>
</comment>
<evidence type="ECO:0000313" key="4">
    <source>
        <dbReference type="Proteomes" id="UP001596087"/>
    </source>
</evidence>
<keyword evidence="1" id="KW-0233">DNA recombination</keyword>
<proteinExistence type="predicted"/>
<evidence type="ECO:0000313" key="3">
    <source>
        <dbReference type="EMBL" id="MFC5178288.1"/>
    </source>
</evidence>
<dbReference type="Proteomes" id="UP001596087">
    <property type="component" value="Unassembled WGS sequence"/>
</dbReference>
<organism evidence="3 4">
    <name type="scientific">Nocardioides taihuensis</name>
    <dbReference type="NCBI Taxonomy" id="1835606"/>
    <lineage>
        <taxon>Bacteria</taxon>
        <taxon>Bacillati</taxon>
        <taxon>Actinomycetota</taxon>
        <taxon>Actinomycetes</taxon>
        <taxon>Propionibacteriales</taxon>
        <taxon>Nocardioidaceae</taxon>
        <taxon>Nocardioides</taxon>
    </lineage>
</organism>
<feature type="region of interest" description="Disordered" evidence="2">
    <location>
        <begin position="155"/>
        <end position="196"/>
    </location>
</feature>
<dbReference type="InterPro" id="IPR011010">
    <property type="entry name" value="DNA_brk_join_enz"/>
</dbReference>
<keyword evidence="4" id="KW-1185">Reference proteome</keyword>
<name>A0ABW0BM74_9ACTN</name>
<accession>A0ABW0BM74</accession>
<protein>
    <recommendedName>
        <fullName evidence="5">Tyr recombinase domain-containing protein</fullName>
    </recommendedName>
</protein>
<sequence length="599" mass="67571">MSAPRMCHACGLKPEAYHARRFCYDCKPGTNGRPLPCRRCGAVGDYWAGRLCRRCHLFAPQLPDSCRDCLAWGATRTLKWLCAACTSWRYLHPGTGECISCRRHLAVNEYQACRLCWFQTFFYQTQVGLSRDVLAANRGGQQLWLANMANSRNGYRPHPRRDYRSPRDQIHPAGHDPNREPGSAQLDPVPARQPVRDPDQLDLFAYDRVEATARRFGFGEPPSARFADMLDQHVLDHAGRHGWSNTQTRTTRITLRVLQARHRITVGPLRASDVLGLKDLGLTVRLALAVLADNDLLVDDRIPQLQSWFARQIEVLPAPMASELRSWFDVLHHGSTTPPRSRPRHDVTIKTRTMWAMPTLRGWADAGHQSLREITRDDILAVLPAQGTPRVKLGNALRSIFTTLKRHRVLFTNPIARMRIGNLERRVPMPIDTARIREAFESPDPTTAAITTLIAIHGLRPREACALMLTDVRDGRVLLPDRTILLAPATKARLEAYLAHRSMQWPGSINAHFLIHSRSAATLEQVQVPWLTDKLGMPTHALRRDRILAEVHAGGDLRQICDFFGVTIATAEHYASTINHPELDDFTSQPTGSRTDAPY</sequence>
<evidence type="ECO:0000256" key="2">
    <source>
        <dbReference type="SAM" id="MobiDB-lite"/>
    </source>
</evidence>
<dbReference type="RefSeq" id="WP_378591856.1">
    <property type="nucleotide sequence ID" value="NZ_JBHSKD010000023.1"/>
</dbReference>
<evidence type="ECO:0000256" key="1">
    <source>
        <dbReference type="ARBA" id="ARBA00023172"/>
    </source>
</evidence>
<dbReference type="SUPFAM" id="SSF56349">
    <property type="entry name" value="DNA breaking-rejoining enzymes"/>
    <property type="match status" value="1"/>
</dbReference>
<dbReference type="EMBL" id="JBHSKD010000023">
    <property type="protein sequence ID" value="MFC5178288.1"/>
    <property type="molecule type" value="Genomic_DNA"/>
</dbReference>
<dbReference type="Gene3D" id="1.10.443.10">
    <property type="entry name" value="Intergrase catalytic core"/>
    <property type="match status" value="1"/>
</dbReference>
<feature type="compositionally biased region" description="Basic and acidic residues" evidence="2">
    <location>
        <begin position="160"/>
        <end position="179"/>
    </location>
</feature>
<dbReference type="InterPro" id="IPR013762">
    <property type="entry name" value="Integrase-like_cat_sf"/>
</dbReference>